<dbReference type="RefSeq" id="XP_043164586.1">
    <property type="nucleotide sequence ID" value="XM_043308651.1"/>
</dbReference>
<dbReference type="InterPro" id="IPR038883">
    <property type="entry name" value="AN11006-like"/>
</dbReference>
<dbReference type="EMBL" id="CAJRGZ010000015">
    <property type="protein sequence ID" value="CAG5141996.1"/>
    <property type="molecule type" value="Genomic_DNA"/>
</dbReference>
<dbReference type="AlphaFoldDB" id="A0A8J2HV87"/>
<keyword evidence="2" id="KW-1185">Reference proteome</keyword>
<dbReference type="Proteomes" id="UP000676310">
    <property type="component" value="Unassembled WGS sequence"/>
</dbReference>
<sequence length="369" mass="40879">MTTVIDLPAELRNKIYEQLLHGCHPQRTHAALSLFNVSKQVSHESTSYFHQHNAFAFTASSPANDSATILPPIADKWLRYLRRLAVYATTAGADSERERKLASTLASLATIGAKFEDLYIHIDSSLSRLANSRVDDSVLHAQHPITIALRQLLDANVVKAIRLELHGIWFAPGVGQDLHAQYGTQLQFVAGRKPVMDPSILEKFLTGSFVSSHLTTLGVEDDVIVSASSSGDESTPSTPNSLPSSVCSVFQDLDMFSVTSFELNSDATADDEESRDDANESSFFAEVDIEEWETSTLAIEQEELQDQADVELDEDEDYEMEEVLQDDMDAIMGNMEDAAQHIANDIDMSYMTNFAPDLLLRQHNLSHLT</sequence>
<reference evidence="1" key="1">
    <citation type="submission" date="2021-05" db="EMBL/GenBank/DDBJ databases">
        <authorList>
            <person name="Stam R."/>
        </authorList>
    </citation>
    <scope>NUCLEOTIDE SEQUENCE</scope>
    <source>
        <strain evidence="1">CS162</strain>
    </source>
</reference>
<comment type="caution">
    <text evidence="1">The sequence shown here is derived from an EMBL/GenBank/DDBJ whole genome shotgun (WGS) entry which is preliminary data.</text>
</comment>
<dbReference type="GeneID" id="67010734"/>
<proteinExistence type="predicted"/>
<protein>
    <submittedName>
        <fullName evidence="1">Uncharacterized protein</fullName>
    </submittedName>
</protein>
<name>A0A8J2HV87_9PLEO</name>
<accession>A0A8J2HV87</accession>
<dbReference type="OrthoDB" id="62952at2759"/>
<evidence type="ECO:0000313" key="2">
    <source>
        <dbReference type="Proteomes" id="UP000676310"/>
    </source>
</evidence>
<dbReference type="PANTHER" id="PTHR42085:SF1">
    <property type="entry name" value="F-BOX DOMAIN-CONTAINING PROTEIN"/>
    <property type="match status" value="1"/>
</dbReference>
<dbReference type="PANTHER" id="PTHR42085">
    <property type="entry name" value="F-BOX DOMAIN-CONTAINING PROTEIN"/>
    <property type="match status" value="1"/>
</dbReference>
<gene>
    <name evidence="1" type="ORF">ALTATR162_LOCUS1056</name>
</gene>
<organism evidence="1 2">
    <name type="scientific">Alternaria atra</name>
    <dbReference type="NCBI Taxonomy" id="119953"/>
    <lineage>
        <taxon>Eukaryota</taxon>
        <taxon>Fungi</taxon>
        <taxon>Dikarya</taxon>
        <taxon>Ascomycota</taxon>
        <taxon>Pezizomycotina</taxon>
        <taxon>Dothideomycetes</taxon>
        <taxon>Pleosporomycetidae</taxon>
        <taxon>Pleosporales</taxon>
        <taxon>Pleosporineae</taxon>
        <taxon>Pleosporaceae</taxon>
        <taxon>Alternaria</taxon>
        <taxon>Alternaria sect. Ulocladioides</taxon>
    </lineage>
</organism>
<evidence type="ECO:0000313" key="1">
    <source>
        <dbReference type="EMBL" id="CAG5141996.1"/>
    </source>
</evidence>